<dbReference type="EMBL" id="VKME01000010">
    <property type="protein sequence ID" value="MBE0129108.1"/>
    <property type="molecule type" value="Genomic_DNA"/>
</dbReference>
<name>A0A8I0MLD0_CITAM</name>
<reference evidence="1" key="1">
    <citation type="submission" date="2019-07" db="EMBL/GenBank/DDBJ databases">
        <title>KPC-2 carbapenem resistent Enterobacterales isolates from Germany.</title>
        <authorList>
            <person name="Yao Y."/>
            <person name="Falgenhauer L."/>
            <person name="Imirzalioglu C."/>
            <person name="Chakraborty T."/>
        </authorList>
    </citation>
    <scope>NUCLEOTIDE SEQUENCE</scope>
    <source>
        <strain evidence="1">CA13304</strain>
    </source>
</reference>
<comment type="caution">
    <text evidence="1">The sequence shown here is derived from an EMBL/GenBank/DDBJ whole genome shotgun (WGS) entry which is preliminary data.</text>
</comment>
<protein>
    <submittedName>
        <fullName evidence="1">Uncharacterized protein</fullName>
    </submittedName>
</protein>
<gene>
    <name evidence="1" type="ORF">FOT72_14015</name>
</gene>
<organism evidence="1 2">
    <name type="scientific">Citrobacter amalonaticus</name>
    <dbReference type="NCBI Taxonomy" id="35703"/>
    <lineage>
        <taxon>Bacteria</taxon>
        <taxon>Pseudomonadati</taxon>
        <taxon>Pseudomonadota</taxon>
        <taxon>Gammaproteobacteria</taxon>
        <taxon>Enterobacterales</taxon>
        <taxon>Enterobacteriaceae</taxon>
        <taxon>Citrobacter</taxon>
    </lineage>
</organism>
<accession>A0A8I0MLD0</accession>
<dbReference type="AlphaFoldDB" id="A0A8I0MLD0"/>
<dbReference type="RefSeq" id="WP_172685336.1">
    <property type="nucleotide sequence ID" value="NZ_VKME01000010.1"/>
</dbReference>
<evidence type="ECO:0000313" key="2">
    <source>
        <dbReference type="Proteomes" id="UP000656723"/>
    </source>
</evidence>
<proteinExistence type="predicted"/>
<evidence type="ECO:0000313" key="1">
    <source>
        <dbReference type="EMBL" id="MBE0129108.1"/>
    </source>
</evidence>
<sequence length="72" mass="8240">MTKQRQDDQEPFFITEEIAAEMIAAGYVFEPPDPPHRTKSLPEILAGLTDDELATWPGDLAAEETERRRLKR</sequence>
<dbReference type="Proteomes" id="UP000656723">
    <property type="component" value="Unassembled WGS sequence"/>
</dbReference>